<name>A0A166MDS8_9AGAM</name>
<proteinExistence type="predicted"/>
<dbReference type="EMBL" id="KV417776">
    <property type="protein sequence ID" value="KZP06719.1"/>
    <property type="molecule type" value="Genomic_DNA"/>
</dbReference>
<dbReference type="Proteomes" id="UP000076532">
    <property type="component" value="Unassembled WGS sequence"/>
</dbReference>
<evidence type="ECO:0000313" key="4">
    <source>
        <dbReference type="Proteomes" id="UP000076532"/>
    </source>
</evidence>
<evidence type="ECO:0000256" key="1">
    <source>
        <dbReference type="SAM" id="MobiDB-lite"/>
    </source>
</evidence>
<protein>
    <submittedName>
        <fullName evidence="3">Uncharacterized protein</fullName>
    </submittedName>
</protein>
<gene>
    <name evidence="2" type="ORF">FIBSPDRAFT_304571</name>
    <name evidence="3" type="ORF">FIBSPDRAFT_439677</name>
</gene>
<organism evidence="3 4">
    <name type="scientific">Athelia psychrophila</name>
    <dbReference type="NCBI Taxonomy" id="1759441"/>
    <lineage>
        <taxon>Eukaryota</taxon>
        <taxon>Fungi</taxon>
        <taxon>Dikarya</taxon>
        <taxon>Basidiomycota</taxon>
        <taxon>Agaricomycotina</taxon>
        <taxon>Agaricomycetes</taxon>
        <taxon>Agaricomycetidae</taxon>
        <taxon>Atheliales</taxon>
        <taxon>Atheliaceae</taxon>
        <taxon>Athelia</taxon>
    </lineage>
</organism>
<sequence>MASSQCGKSTYRKPSWQDRSCIPNPPTASHYPPMSRIVIGSGNQTAGIPDAPWAMSCFSLSQAQASCNFCHAYRGAYSARLQRWFSIVLRCIFRETVDATLRGHHNLRVLWRPPLEQRGGNLKHVLRTSSVPSRPSNMPLSLPISTMISARRF</sequence>
<evidence type="ECO:0000313" key="3">
    <source>
        <dbReference type="EMBL" id="KZP23900.1"/>
    </source>
</evidence>
<evidence type="ECO:0000313" key="2">
    <source>
        <dbReference type="EMBL" id="KZP06719.1"/>
    </source>
</evidence>
<dbReference type="AlphaFoldDB" id="A0A166MDS8"/>
<keyword evidence="4" id="KW-1185">Reference proteome</keyword>
<dbReference type="EMBL" id="KV417529">
    <property type="protein sequence ID" value="KZP23900.1"/>
    <property type="molecule type" value="Genomic_DNA"/>
</dbReference>
<reference evidence="3 4" key="1">
    <citation type="journal article" date="2016" name="Mol. Biol. Evol.">
        <title>Comparative Genomics of Early-Diverging Mushroom-Forming Fungi Provides Insights into the Origins of Lignocellulose Decay Capabilities.</title>
        <authorList>
            <person name="Nagy L.G."/>
            <person name="Riley R."/>
            <person name="Tritt A."/>
            <person name="Adam C."/>
            <person name="Daum C."/>
            <person name="Floudas D."/>
            <person name="Sun H."/>
            <person name="Yadav J.S."/>
            <person name="Pangilinan J."/>
            <person name="Larsson K.H."/>
            <person name="Matsuura K."/>
            <person name="Barry K."/>
            <person name="Labutti K."/>
            <person name="Kuo R."/>
            <person name="Ohm R.A."/>
            <person name="Bhattacharya S.S."/>
            <person name="Shirouzu T."/>
            <person name="Yoshinaga Y."/>
            <person name="Martin F.M."/>
            <person name="Grigoriev I.V."/>
            <person name="Hibbett D.S."/>
        </authorList>
    </citation>
    <scope>NUCLEOTIDE SEQUENCE [LARGE SCALE GENOMIC DNA]</scope>
    <source>
        <strain evidence="3 4">CBS 109695</strain>
    </source>
</reference>
<accession>A0A166MDS8</accession>
<feature type="region of interest" description="Disordered" evidence="1">
    <location>
        <begin position="1"/>
        <end position="22"/>
    </location>
</feature>